<organism evidence="1 2">
    <name type="scientific">Sphaerodactylus townsendi</name>
    <dbReference type="NCBI Taxonomy" id="933632"/>
    <lineage>
        <taxon>Eukaryota</taxon>
        <taxon>Metazoa</taxon>
        <taxon>Chordata</taxon>
        <taxon>Craniata</taxon>
        <taxon>Vertebrata</taxon>
        <taxon>Euteleostomi</taxon>
        <taxon>Lepidosauria</taxon>
        <taxon>Squamata</taxon>
        <taxon>Bifurcata</taxon>
        <taxon>Gekkota</taxon>
        <taxon>Sphaerodactylidae</taxon>
        <taxon>Sphaerodactylus</taxon>
    </lineage>
</organism>
<dbReference type="EMBL" id="CM037616">
    <property type="protein sequence ID" value="KAH7991467.1"/>
    <property type="molecule type" value="Genomic_DNA"/>
</dbReference>
<dbReference type="Proteomes" id="UP000827872">
    <property type="component" value="Linkage Group LG03"/>
</dbReference>
<evidence type="ECO:0000313" key="2">
    <source>
        <dbReference type="Proteomes" id="UP000827872"/>
    </source>
</evidence>
<proteinExistence type="predicted"/>
<sequence>MTMLSFPELTSLVFRSTLLNEKVIVIPSHLWIGFVFGGVAHGACSSHVAVWFGGSVNVALCESESEDRPRNTCLNPRKSTTERDLNGSRLPGSLLVSGCTDFQQRQ</sequence>
<evidence type="ECO:0000313" key="1">
    <source>
        <dbReference type="EMBL" id="KAH7991467.1"/>
    </source>
</evidence>
<comment type="caution">
    <text evidence="1">The sequence shown here is derived from an EMBL/GenBank/DDBJ whole genome shotgun (WGS) entry which is preliminary data.</text>
</comment>
<gene>
    <name evidence="1" type="ORF">K3G42_006340</name>
</gene>
<protein>
    <submittedName>
        <fullName evidence="1">Uncharacterized protein</fullName>
    </submittedName>
</protein>
<keyword evidence="2" id="KW-1185">Reference proteome</keyword>
<name>A0ACB8EFT1_9SAUR</name>
<reference evidence="1" key="1">
    <citation type="submission" date="2021-08" db="EMBL/GenBank/DDBJ databases">
        <title>The first chromosome-level gecko genome reveals the dynamic sex chromosomes of Neotropical dwarf geckos (Sphaerodactylidae: Sphaerodactylus).</title>
        <authorList>
            <person name="Pinto B.J."/>
            <person name="Keating S.E."/>
            <person name="Gamble T."/>
        </authorList>
    </citation>
    <scope>NUCLEOTIDE SEQUENCE</scope>
    <source>
        <strain evidence="1">TG3544</strain>
    </source>
</reference>
<accession>A0ACB8EFT1</accession>